<proteinExistence type="predicted"/>
<dbReference type="EMBL" id="FQZB01000013">
    <property type="protein sequence ID" value="SHK09639.1"/>
    <property type="molecule type" value="Genomic_DNA"/>
</dbReference>
<dbReference type="RefSeq" id="WP_072990083.1">
    <property type="nucleotide sequence ID" value="NZ_FQZB01000013.1"/>
</dbReference>
<dbReference type="Proteomes" id="UP000184310">
    <property type="component" value="Unassembled WGS sequence"/>
</dbReference>
<organism evidence="1 2">
    <name type="scientific">Clostridium cavendishii DSM 21758</name>
    <dbReference type="NCBI Taxonomy" id="1121302"/>
    <lineage>
        <taxon>Bacteria</taxon>
        <taxon>Bacillati</taxon>
        <taxon>Bacillota</taxon>
        <taxon>Clostridia</taxon>
        <taxon>Eubacteriales</taxon>
        <taxon>Clostridiaceae</taxon>
        <taxon>Clostridium</taxon>
    </lineage>
</organism>
<keyword evidence="2" id="KW-1185">Reference proteome</keyword>
<sequence>MKIAIADDTLEILQEMLKEQNTEAIRIAKAGPGCGGITVKIIADKITDNDEIVEDKGIKIVADKSISFFFTDATISHTRGLYGPILKLK</sequence>
<dbReference type="STRING" id="1121302.SAMN02745163_03215"/>
<evidence type="ECO:0000313" key="1">
    <source>
        <dbReference type="EMBL" id="SHK09639.1"/>
    </source>
</evidence>
<evidence type="ECO:0000313" key="2">
    <source>
        <dbReference type="Proteomes" id="UP000184310"/>
    </source>
</evidence>
<name>A0A1M6PNX9_9CLOT</name>
<gene>
    <name evidence="1" type="ORF">SAMN02745163_03215</name>
</gene>
<dbReference type="OrthoDB" id="1934012at2"/>
<dbReference type="InterPro" id="IPR035903">
    <property type="entry name" value="HesB-like_dom_sf"/>
</dbReference>
<protein>
    <submittedName>
        <fullName evidence="1">Iron-sulfur cluster insertion protein</fullName>
    </submittedName>
</protein>
<accession>A0A1M6PNX9</accession>
<dbReference type="Gene3D" id="2.60.300.12">
    <property type="entry name" value="HesB-like domain"/>
    <property type="match status" value="1"/>
</dbReference>
<reference evidence="1 2" key="1">
    <citation type="submission" date="2016-11" db="EMBL/GenBank/DDBJ databases">
        <authorList>
            <person name="Jaros S."/>
            <person name="Januszkiewicz K."/>
            <person name="Wedrychowicz H."/>
        </authorList>
    </citation>
    <scope>NUCLEOTIDE SEQUENCE [LARGE SCALE GENOMIC DNA]</scope>
    <source>
        <strain evidence="1 2">DSM 21758</strain>
    </source>
</reference>
<dbReference type="AlphaFoldDB" id="A0A1M6PNX9"/>
<dbReference type="SUPFAM" id="SSF89360">
    <property type="entry name" value="HesB-like domain"/>
    <property type="match status" value="1"/>
</dbReference>